<proteinExistence type="predicted"/>
<reference evidence="1" key="1">
    <citation type="submission" date="2020-01" db="EMBL/GenBank/DDBJ databases">
        <authorList>
            <person name="Seo Y.L."/>
        </authorList>
    </citation>
    <scope>NUCLEOTIDE SEQUENCE</scope>
    <source>
        <strain evidence="1">R11</strain>
    </source>
</reference>
<sequence length="272" mass="31024">MTAEIPKPQNALNKTTLTEPLLHPEIAAMLKDIEPVFKAYSIDYYVVGAVARDIQLSTDTGSAALRKTNDVDLAILIRNEGQFRELKQALAATGHFTLHPTETIKLFYHGAIEVDLLPFGEIEEADRHVRLTDPRFVFHMPGFKEIYPFVDSVQVDEELNIKVCTMEGIILLKLISNNDRPQRTKDITDIEHIIRVYFDLYSGDIYEEHFDTMELYETTESDYLQLVCARVIGRKLKLLLNDSESLSQRVAVILANRPTTWWNAMLNGLNDA</sequence>
<evidence type="ECO:0000313" key="2">
    <source>
        <dbReference type="Proteomes" id="UP000638732"/>
    </source>
</evidence>
<reference evidence="1" key="2">
    <citation type="submission" date="2020-10" db="EMBL/GenBank/DDBJ databases">
        <title>Mucilaginibacter sp. nov., isolated from soil.</title>
        <authorList>
            <person name="Jeon C.O."/>
        </authorList>
    </citation>
    <scope>NUCLEOTIDE SEQUENCE</scope>
    <source>
        <strain evidence="1">R11</strain>
    </source>
</reference>
<keyword evidence="2" id="KW-1185">Reference proteome</keyword>
<dbReference type="RefSeq" id="WP_166584278.1">
    <property type="nucleotide sequence ID" value="NZ_WWEO01000037.1"/>
</dbReference>
<gene>
    <name evidence="1" type="ORF">GSY63_02635</name>
</gene>
<comment type="caution">
    <text evidence="1">The sequence shown here is derived from an EMBL/GenBank/DDBJ whole genome shotgun (WGS) entry which is preliminary data.</text>
</comment>
<accession>A0A965ZCJ6</accession>
<name>A0A965ZCJ6_9SPHI</name>
<evidence type="ECO:0000313" key="1">
    <source>
        <dbReference type="EMBL" id="NCD68250.1"/>
    </source>
</evidence>
<evidence type="ECO:0008006" key="3">
    <source>
        <dbReference type="Google" id="ProtNLM"/>
    </source>
</evidence>
<dbReference type="Gene3D" id="3.30.460.40">
    <property type="match status" value="1"/>
</dbReference>
<protein>
    <recommendedName>
        <fullName evidence="3">Nucleotidyltransferase</fullName>
    </recommendedName>
</protein>
<organism evidence="1 2">
    <name type="scientific">Mucilaginibacter agri</name>
    <dbReference type="NCBI Taxonomy" id="2695265"/>
    <lineage>
        <taxon>Bacteria</taxon>
        <taxon>Pseudomonadati</taxon>
        <taxon>Bacteroidota</taxon>
        <taxon>Sphingobacteriia</taxon>
        <taxon>Sphingobacteriales</taxon>
        <taxon>Sphingobacteriaceae</taxon>
        <taxon>Mucilaginibacter</taxon>
    </lineage>
</organism>
<dbReference type="SUPFAM" id="SSF81301">
    <property type="entry name" value="Nucleotidyltransferase"/>
    <property type="match status" value="1"/>
</dbReference>
<dbReference type="EMBL" id="WWEO01000037">
    <property type="protein sequence ID" value="NCD68250.1"/>
    <property type="molecule type" value="Genomic_DNA"/>
</dbReference>
<dbReference type="InterPro" id="IPR043519">
    <property type="entry name" value="NT_sf"/>
</dbReference>
<dbReference type="AlphaFoldDB" id="A0A965ZCJ6"/>
<dbReference type="Proteomes" id="UP000638732">
    <property type="component" value="Unassembled WGS sequence"/>
</dbReference>